<dbReference type="Proteomes" id="UP001158066">
    <property type="component" value="Unassembled WGS sequence"/>
</dbReference>
<evidence type="ECO:0000256" key="1">
    <source>
        <dbReference type="ARBA" id="ARBA00004141"/>
    </source>
</evidence>
<dbReference type="EMBL" id="FXUF01000002">
    <property type="protein sequence ID" value="SMP44586.1"/>
    <property type="molecule type" value="Genomic_DNA"/>
</dbReference>
<evidence type="ECO:0000313" key="7">
    <source>
        <dbReference type="EMBL" id="SMP44586.1"/>
    </source>
</evidence>
<dbReference type="Gene3D" id="1.10.3720.10">
    <property type="entry name" value="MetI-like"/>
    <property type="match status" value="1"/>
</dbReference>
<evidence type="ECO:0000256" key="3">
    <source>
        <dbReference type="ARBA" id="ARBA00022989"/>
    </source>
</evidence>
<dbReference type="PANTHER" id="PTHR43632:SF1">
    <property type="entry name" value="PERMEASE COMPONENT OF TUNGSTATE ABC TRANSPORTER"/>
    <property type="match status" value="1"/>
</dbReference>
<keyword evidence="8" id="KW-1185">Reference proteome</keyword>
<evidence type="ECO:0000256" key="5">
    <source>
        <dbReference type="RuleBase" id="RU363032"/>
    </source>
</evidence>
<dbReference type="AlphaFoldDB" id="A0AA45WU47"/>
<evidence type="ECO:0000313" key="8">
    <source>
        <dbReference type="Proteomes" id="UP001158066"/>
    </source>
</evidence>
<comment type="similarity">
    <text evidence="5">Belongs to the binding-protein-dependent transport system permease family.</text>
</comment>
<dbReference type="GO" id="GO:0005886">
    <property type="term" value="C:plasma membrane"/>
    <property type="evidence" value="ECO:0007669"/>
    <property type="project" value="UniProtKB-SubCell"/>
</dbReference>
<feature type="transmembrane region" description="Helical" evidence="5">
    <location>
        <begin position="98"/>
        <end position="120"/>
    </location>
</feature>
<proteinExistence type="inferred from homology"/>
<dbReference type="GO" id="GO:0055085">
    <property type="term" value="P:transmembrane transport"/>
    <property type="evidence" value="ECO:0007669"/>
    <property type="project" value="InterPro"/>
</dbReference>
<dbReference type="InterPro" id="IPR000515">
    <property type="entry name" value="MetI-like"/>
</dbReference>
<keyword evidence="2 5" id="KW-0812">Transmembrane</keyword>
<comment type="subcellular location">
    <subcellularLocation>
        <location evidence="5">Cell membrane</location>
        <topology evidence="5">Multi-pass membrane protein</topology>
    </subcellularLocation>
    <subcellularLocation>
        <location evidence="1">Membrane</location>
        <topology evidence="1">Multi-pass membrane protein</topology>
    </subcellularLocation>
</comment>
<feature type="transmembrane region" description="Helical" evidence="5">
    <location>
        <begin position="203"/>
        <end position="225"/>
    </location>
</feature>
<comment type="caution">
    <text evidence="7">The sequence shown here is derived from an EMBL/GenBank/DDBJ whole genome shotgun (WGS) entry which is preliminary data.</text>
</comment>
<dbReference type="InterPro" id="IPR035906">
    <property type="entry name" value="MetI-like_sf"/>
</dbReference>
<dbReference type="Pfam" id="PF00528">
    <property type="entry name" value="BPD_transp_1"/>
    <property type="match status" value="1"/>
</dbReference>
<keyword evidence="3 5" id="KW-1133">Transmembrane helix</keyword>
<feature type="transmembrane region" description="Helical" evidence="5">
    <location>
        <begin position="65"/>
        <end position="86"/>
    </location>
</feature>
<reference evidence="7" key="1">
    <citation type="submission" date="2017-05" db="EMBL/GenBank/DDBJ databases">
        <authorList>
            <person name="Varghese N."/>
            <person name="Submissions S."/>
        </authorList>
    </citation>
    <scope>NUCLEOTIDE SEQUENCE</scope>
    <source>
        <strain evidence="7">Su22</strain>
    </source>
</reference>
<keyword evidence="4 5" id="KW-0472">Membrane</keyword>
<feature type="domain" description="ABC transmembrane type-1" evidence="6">
    <location>
        <begin position="26"/>
        <end position="222"/>
    </location>
</feature>
<sequence length="229" mass="25088">MDNLLQGTRDAVHLLISMDPEFLEIVGLSLFVSLTATFLAGIVAIPFGLTIGIKEFPGKKMLVRLIYTLMSMPPVVIGLVIFLLLLRSGPLGRFRLNFTPTAMIIAQFCLVTPIITGVVFNGTKERGSEIRDLAKTLGASPSQTLWLLIRELRINIMSAVVTGYGRAISEVGAVMVVGGNIRGHTRVMTTTIAMLRNMGEYSLAIATGIVLLLISFIINSLLYHWQQER</sequence>
<gene>
    <name evidence="7" type="ORF">SAMN06296020_102200</name>
</gene>
<dbReference type="NCBIfam" id="NF038017">
    <property type="entry name" value="ABC_perm1"/>
    <property type="match status" value="1"/>
</dbReference>
<dbReference type="CDD" id="cd06261">
    <property type="entry name" value="TM_PBP2"/>
    <property type="match status" value="1"/>
</dbReference>
<dbReference type="PANTHER" id="PTHR43632">
    <property type="entry name" value="PERMEASE COMPONENT OF TUNGSTATE ABC TRANSPORTER"/>
    <property type="match status" value="1"/>
</dbReference>
<dbReference type="InterPro" id="IPR049783">
    <property type="entry name" value="ABC_perm_TupB-like"/>
</dbReference>
<evidence type="ECO:0000259" key="6">
    <source>
        <dbReference type="PROSITE" id="PS50928"/>
    </source>
</evidence>
<keyword evidence="5" id="KW-0813">Transport</keyword>
<evidence type="ECO:0000256" key="4">
    <source>
        <dbReference type="ARBA" id="ARBA00023136"/>
    </source>
</evidence>
<feature type="transmembrane region" description="Helical" evidence="5">
    <location>
        <begin position="25"/>
        <end position="53"/>
    </location>
</feature>
<evidence type="ECO:0000256" key="2">
    <source>
        <dbReference type="ARBA" id="ARBA00022692"/>
    </source>
</evidence>
<protein>
    <submittedName>
        <fullName evidence="7">Tungstate transport system permease protein</fullName>
    </submittedName>
</protein>
<organism evidence="7 8">
    <name type="scientific">Anoxynatronum buryatiense</name>
    <dbReference type="NCBI Taxonomy" id="489973"/>
    <lineage>
        <taxon>Bacteria</taxon>
        <taxon>Bacillati</taxon>
        <taxon>Bacillota</taxon>
        <taxon>Clostridia</taxon>
        <taxon>Eubacteriales</taxon>
        <taxon>Clostridiaceae</taxon>
        <taxon>Anoxynatronum</taxon>
    </lineage>
</organism>
<accession>A0AA45WU47</accession>
<dbReference type="RefSeq" id="WP_283408110.1">
    <property type="nucleotide sequence ID" value="NZ_FXUF01000002.1"/>
</dbReference>
<dbReference type="SUPFAM" id="SSF161098">
    <property type="entry name" value="MetI-like"/>
    <property type="match status" value="1"/>
</dbReference>
<dbReference type="PROSITE" id="PS50928">
    <property type="entry name" value="ABC_TM1"/>
    <property type="match status" value="1"/>
</dbReference>
<name>A0AA45WU47_9CLOT</name>